<protein>
    <recommendedName>
        <fullName evidence="3">Penicillin-binding protein activator LpoB</fullName>
    </recommendedName>
</protein>
<dbReference type="OrthoDB" id="9791579at2"/>
<dbReference type="Proteomes" id="UP000235547">
    <property type="component" value="Unassembled WGS sequence"/>
</dbReference>
<dbReference type="EMBL" id="PNRG01000013">
    <property type="protein sequence ID" value="PMR80814.1"/>
    <property type="molecule type" value="Genomic_DNA"/>
</dbReference>
<evidence type="ECO:0000313" key="2">
    <source>
        <dbReference type="Proteomes" id="UP000235547"/>
    </source>
</evidence>
<accession>A0A2N7UK47</accession>
<evidence type="ECO:0008006" key="3">
    <source>
        <dbReference type="Google" id="ProtNLM"/>
    </source>
</evidence>
<dbReference type="AlphaFoldDB" id="A0A2N7UK47"/>
<evidence type="ECO:0000313" key="1">
    <source>
        <dbReference type="EMBL" id="PMR80814.1"/>
    </source>
</evidence>
<organism evidence="1 2">
    <name type="scientific">Halomonas urumqiensis</name>
    <dbReference type="NCBI Taxonomy" id="1684789"/>
    <lineage>
        <taxon>Bacteria</taxon>
        <taxon>Pseudomonadati</taxon>
        <taxon>Pseudomonadota</taxon>
        <taxon>Gammaproteobacteria</taxon>
        <taxon>Oceanospirillales</taxon>
        <taxon>Halomonadaceae</taxon>
        <taxon>Halomonas</taxon>
    </lineage>
</organism>
<proteinExistence type="predicted"/>
<dbReference type="PROSITE" id="PS51257">
    <property type="entry name" value="PROKAR_LIPOPROTEIN"/>
    <property type="match status" value="1"/>
</dbReference>
<sequence length="179" mass="19055">MTCQRLHLRNLMVITGLLWLLGGCAVTDVHRGSALDASASWAMLPVANHSETPMAGQRAEAGLTTLLHQRGISSLAMAPRATPTGLLDLHGDRDLQDALSWAQQQGIRYGITGSVDEWHYKTGLDGEPAVGVSLRVLDVNNGEVLWSASGARSGWGFSTTSGVAQKLMGDLVGELPLNR</sequence>
<gene>
    <name evidence="1" type="ORF">C1H70_07025</name>
</gene>
<comment type="caution">
    <text evidence="1">The sequence shown here is derived from an EMBL/GenBank/DDBJ whole genome shotgun (WGS) entry which is preliminary data.</text>
</comment>
<name>A0A2N7UK47_9GAMM</name>
<dbReference type="RefSeq" id="WP_102587636.1">
    <property type="nucleotide sequence ID" value="NZ_BNAE01000002.1"/>
</dbReference>
<reference evidence="1 2" key="1">
    <citation type="submission" date="2018-01" db="EMBL/GenBank/DDBJ databases">
        <title>Halomonas endophytica sp. nov., isolated from storage liquid in the stems of Populus euphratica.</title>
        <authorList>
            <person name="Chen C."/>
        </authorList>
    </citation>
    <scope>NUCLEOTIDE SEQUENCE [LARGE SCALE GENOMIC DNA]</scope>
    <source>
        <strain evidence="1 2">BZ-SZ-XJ27</strain>
    </source>
</reference>
<keyword evidence="2" id="KW-1185">Reference proteome</keyword>
<dbReference type="Gene3D" id="3.40.50.10610">
    <property type="entry name" value="ABC-type transport auxiliary lipoprotein component"/>
    <property type="match status" value="1"/>
</dbReference>